<dbReference type="PANTHER" id="PTHR35004">
    <property type="entry name" value="TRANSPOSASE RV3428C-RELATED"/>
    <property type="match status" value="1"/>
</dbReference>
<sequence length="492" mass="56735">MIIGVDLYSAIRIRYTDGESIRSIAKSLSISRQTVKKYCEGSTHPEVRKTYQRESEVVNDDVKSFILSCFKEDEAENLKKQKHTAKRIYDRLVAEESFEGSYSSIRTAVRLLKAERTVPPQSSIPLSYAPGEAVQIDWGEATVYLDGQKTKLYTFCGRLCYSCDIFVQVYKASNEETFLEAQQLMFDFFGGVPRRLIFDNAKVAVKEGFGMYAKPQNKYLSFSAHYAFSLDFCNPARGNEKSLVENLVGYSRRNFLVPVPRVADIEQLNRKLREACIHYREKHKVQHRTHPVNRMYQEEANLLNPLPRFRFDTSKTALAKVDDFSTVRYEKNNYSVPTRYLRKNVTVKGYANTLRILHEGTEIATFSRQYGSGNTRYCLEHYIDLLERKPRSVQNAKPVKETLTQELLTWGSQLPGGNKEMVKLLRLCVDYGEDRILAIKKRIPGQMVPTVDMVRTYLSEPAESSIIYLKNEISITQTDLRKYDERYGVTSQ</sequence>
<gene>
    <name evidence="3" type="ORF">SAMN02745215_00659</name>
</gene>
<dbReference type="STRING" id="1121395.SAMN02745215_00659"/>
<dbReference type="RefSeq" id="WP_072771710.1">
    <property type="nucleotide sequence ID" value="NZ_FRDN01000004.1"/>
</dbReference>
<dbReference type="InterPro" id="IPR001584">
    <property type="entry name" value="Integrase_cat-core"/>
</dbReference>
<dbReference type="Pfam" id="PF22483">
    <property type="entry name" value="Mu-transpos_C_2"/>
    <property type="match status" value="1"/>
</dbReference>
<dbReference type="PANTHER" id="PTHR35004:SF7">
    <property type="entry name" value="INTEGRASE PROTEIN"/>
    <property type="match status" value="1"/>
</dbReference>
<dbReference type="Pfam" id="PF02796">
    <property type="entry name" value="HTH_7"/>
    <property type="match status" value="1"/>
</dbReference>
<organism evidence="3 4">
    <name type="scientific">Desulfitobacterium chlororespirans DSM 11544</name>
    <dbReference type="NCBI Taxonomy" id="1121395"/>
    <lineage>
        <taxon>Bacteria</taxon>
        <taxon>Bacillati</taxon>
        <taxon>Bacillota</taxon>
        <taxon>Clostridia</taxon>
        <taxon>Eubacteriales</taxon>
        <taxon>Desulfitobacteriaceae</taxon>
        <taxon>Desulfitobacterium</taxon>
    </lineage>
</organism>
<keyword evidence="4" id="KW-1185">Reference proteome</keyword>
<accession>A0A1M7SDF4</accession>
<feature type="domain" description="Integrase catalytic" evidence="2">
    <location>
        <begin position="126"/>
        <end position="313"/>
    </location>
</feature>
<dbReference type="AlphaFoldDB" id="A0A1M7SDF4"/>
<protein>
    <submittedName>
        <fullName evidence="3">Transposase</fullName>
    </submittedName>
</protein>
<dbReference type="Gene3D" id="3.30.420.10">
    <property type="entry name" value="Ribonuclease H-like superfamily/Ribonuclease H"/>
    <property type="match status" value="1"/>
</dbReference>
<evidence type="ECO:0000256" key="1">
    <source>
        <dbReference type="ARBA" id="ARBA00009277"/>
    </source>
</evidence>
<dbReference type="Proteomes" id="UP000184010">
    <property type="component" value="Unassembled WGS sequence"/>
</dbReference>
<comment type="similarity">
    <text evidence="1">Belongs to the transposase IS21/IS408/IS1162 family.</text>
</comment>
<dbReference type="NCBIfam" id="NF033546">
    <property type="entry name" value="transpos_IS21"/>
    <property type="match status" value="1"/>
</dbReference>
<dbReference type="InterPro" id="IPR006120">
    <property type="entry name" value="Resolvase_HTH_dom"/>
</dbReference>
<proteinExistence type="inferred from homology"/>
<dbReference type="PROSITE" id="PS50994">
    <property type="entry name" value="INTEGRASE"/>
    <property type="match status" value="1"/>
</dbReference>
<evidence type="ECO:0000313" key="4">
    <source>
        <dbReference type="Proteomes" id="UP000184010"/>
    </source>
</evidence>
<dbReference type="GO" id="GO:0003677">
    <property type="term" value="F:DNA binding"/>
    <property type="evidence" value="ECO:0007669"/>
    <property type="project" value="InterPro"/>
</dbReference>
<evidence type="ECO:0000259" key="2">
    <source>
        <dbReference type="PROSITE" id="PS50994"/>
    </source>
</evidence>
<dbReference type="GO" id="GO:0015074">
    <property type="term" value="P:DNA integration"/>
    <property type="evidence" value="ECO:0007669"/>
    <property type="project" value="InterPro"/>
</dbReference>
<reference evidence="4" key="1">
    <citation type="submission" date="2016-12" db="EMBL/GenBank/DDBJ databases">
        <authorList>
            <person name="Varghese N."/>
            <person name="Submissions S."/>
        </authorList>
    </citation>
    <scope>NUCLEOTIDE SEQUENCE [LARGE SCALE GENOMIC DNA]</scope>
    <source>
        <strain evidence="4">DSM 11544</strain>
    </source>
</reference>
<name>A0A1M7SDF4_9FIRM</name>
<dbReference type="GO" id="GO:0000150">
    <property type="term" value="F:DNA strand exchange activity"/>
    <property type="evidence" value="ECO:0007669"/>
    <property type="project" value="InterPro"/>
</dbReference>
<dbReference type="InterPro" id="IPR054353">
    <property type="entry name" value="IstA-like_C"/>
</dbReference>
<dbReference type="EMBL" id="FRDN01000004">
    <property type="protein sequence ID" value="SHN56262.1"/>
    <property type="molecule type" value="Genomic_DNA"/>
</dbReference>
<dbReference type="InterPro" id="IPR036397">
    <property type="entry name" value="RNaseH_sf"/>
</dbReference>
<evidence type="ECO:0000313" key="3">
    <source>
        <dbReference type="EMBL" id="SHN56262.1"/>
    </source>
</evidence>